<dbReference type="InterPro" id="IPR003959">
    <property type="entry name" value="ATPase_AAA_core"/>
</dbReference>
<reference evidence="6 7" key="1">
    <citation type="submission" date="2020-08" db="EMBL/GenBank/DDBJ databases">
        <title>Genomic Encyclopedia of Type Strains, Phase IV (KMG-IV): sequencing the most valuable type-strain genomes for metagenomic binning, comparative biology and taxonomic classification.</title>
        <authorList>
            <person name="Goeker M."/>
        </authorList>
    </citation>
    <scope>NUCLEOTIDE SEQUENCE [LARGE SCALE GENOMIC DNA]</scope>
    <source>
        <strain evidence="6 7">DSM 2461</strain>
    </source>
</reference>
<keyword evidence="4" id="KW-0804">Transcription</keyword>
<dbReference type="SUPFAM" id="SSF46689">
    <property type="entry name" value="Homeodomain-like"/>
    <property type="match status" value="1"/>
</dbReference>
<evidence type="ECO:0000256" key="1">
    <source>
        <dbReference type="ARBA" id="ARBA00022741"/>
    </source>
</evidence>
<dbReference type="GO" id="GO:0005524">
    <property type="term" value="F:ATP binding"/>
    <property type="evidence" value="ECO:0007669"/>
    <property type="project" value="UniProtKB-KW"/>
</dbReference>
<dbReference type="InterPro" id="IPR058031">
    <property type="entry name" value="AAA_lid_NorR"/>
</dbReference>
<keyword evidence="1" id="KW-0547">Nucleotide-binding</keyword>
<accession>A0A841R8T5</accession>
<dbReference type="Pfam" id="PF25601">
    <property type="entry name" value="AAA_lid_14"/>
    <property type="match status" value="1"/>
</dbReference>
<proteinExistence type="predicted"/>
<evidence type="ECO:0000256" key="3">
    <source>
        <dbReference type="ARBA" id="ARBA00023015"/>
    </source>
</evidence>
<keyword evidence="7" id="KW-1185">Reference proteome</keyword>
<dbReference type="Gene3D" id="1.10.8.60">
    <property type="match status" value="1"/>
</dbReference>
<dbReference type="SUPFAM" id="SSF52540">
    <property type="entry name" value="P-loop containing nucleoside triphosphate hydrolases"/>
    <property type="match status" value="1"/>
</dbReference>
<organism evidence="6 7">
    <name type="scientific">Spirochaeta isovalerica</name>
    <dbReference type="NCBI Taxonomy" id="150"/>
    <lineage>
        <taxon>Bacteria</taxon>
        <taxon>Pseudomonadati</taxon>
        <taxon>Spirochaetota</taxon>
        <taxon>Spirochaetia</taxon>
        <taxon>Spirochaetales</taxon>
        <taxon>Spirochaetaceae</taxon>
        <taxon>Spirochaeta</taxon>
    </lineage>
</organism>
<dbReference type="PROSITE" id="PS50045">
    <property type="entry name" value="SIGMA54_INTERACT_4"/>
    <property type="match status" value="1"/>
</dbReference>
<dbReference type="EMBL" id="JACHGJ010000001">
    <property type="protein sequence ID" value="MBB6479138.1"/>
    <property type="molecule type" value="Genomic_DNA"/>
</dbReference>
<dbReference type="GO" id="GO:0006355">
    <property type="term" value="P:regulation of DNA-templated transcription"/>
    <property type="evidence" value="ECO:0007669"/>
    <property type="project" value="InterPro"/>
</dbReference>
<evidence type="ECO:0000256" key="2">
    <source>
        <dbReference type="ARBA" id="ARBA00022840"/>
    </source>
</evidence>
<evidence type="ECO:0000259" key="5">
    <source>
        <dbReference type="PROSITE" id="PS50045"/>
    </source>
</evidence>
<gene>
    <name evidence="6" type="ORF">HNR50_000771</name>
</gene>
<dbReference type="Pfam" id="PF02954">
    <property type="entry name" value="HTH_8"/>
    <property type="match status" value="1"/>
</dbReference>
<dbReference type="InterPro" id="IPR027417">
    <property type="entry name" value="P-loop_NTPase"/>
</dbReference>
<dbReference type="GO" id="GO:0016887">
    <property type="term" value="F:ATP hydrolysis activity"/>
    <property type="evidence" value="ECO:0007669"/>
    <property type="project" value="InterPro"/>
</dbReference>
<dbReference type="InterPro" id="IPR009057">
    <property type="entry name" value="Homeodomain-like_sf"/>
</dbReference>
<dbReference type="AlphaFoldDB" id="A0A841R8T5"/>
<dbReference type="InterPro" id="IPR002197">
    <property type="entry name" value="HTH_Fis"/>
</dbReference>
<evidence type="ECO:0000313" key="7">
    <source>
        <dbReference type="Proteomes" id="UP000587760"/>
    </source>
</evidence>
<dbReference type="Gene3D" id="1.10.10.60">
    <property type="entry name" value="Homeodomain-like"/>
    <property type="match status" value="1"/>
</dbReference>
<dbReference type="Pfam" id="PF00004">
    <property type="entry name" value="AAA"/>
    <property type="match status" value="1"/>
</dbReference>
<comment type="caution">
    <text evidence="6">The sequence shown here is derived from an EMBL/GenBank/DDBJ whole genome shotgun (WGS) entry which is preliminary data.</text>
</comment>
<protein>
    <submittedName>
        <fullName evidence="6">Transcriptional regulator with PAS, ATPase and Fis domain</fullName>
    </submittedName>
</protein>
<dbReference type="InterPro" id="IPR002078">
    <property type="entry name" value="Sigma_54_int"/>
</dbReference>
<dbReference type="Proteomes" id="UP000587760">
    <property type="component" value="Unassembled WGS sequence"/>
</dbReference>
<feature type="domain" description="Sigma-54 factor interaction" evidence="5">
    <location>
        <begin position="278"/>
        <end position="366"/>
    </location>
</feature>
<dbReference type="Gene3D" id="3.40.50.300">
    <property type="entry name" value="P-loop containing nucleotide triphosphate hydrolases"/>
    <property type="match status" value="1"/>
</dbReference>
<sequence>MKNILISFIRNEHLENQKVDNYEDLDISRVTERHNIDRIFLLTNQDREQSIFFKNWIAEKLEKDVKAVTLEKGSEKYILGKIESIIKYILLAEEGHASFVYLPGANTLQINLWEIVDKTIHKGSIIYPHMIDFEPDVQASEPHAEMERVKDIPKRNTKPLPKPTPIKEKKIFTVNATDIPEKKNTSFKVKAAIEKGANLLVWGEEGTGKTTQIKEAVKNLSISYHSINFRSVNPAAFEEKTSEISKLINEGDTRTFLFLNIEVLPFYIQEQLAEFNGIQIIATANIREKSDLEKINRRLYYLISKSLILLEPLRGRKDELPELIAGILKKNGSSSVFSDKALAYLERHNWPGNFNELNSLISRVSGESVPVITEDLVRNSLDRQESRLNQWRDIPMGENFNLNDVLGEVAMHYIMEALEICKGKKSKAAKMLGFSNYQTLSNWMNKYGK</sequence>
<evidence type="ECO:0000256" key="4">
    <source>
        <dbReference type="ARBA" id="ARBA00023163"/>
    </source>
</evidence>
<name>A0A841R8T5_9SPIO</name>
<dbReference type="PANTHER" id="PTHR32071">
    <property type="entry name" value="TRANSCRIPTIONAL REGULATORY PROTEIN"/>
    <property type="match status" value="1"/>
</dbReference>
<keyword evidence="2" id="KW-0067">ATP-binding</keyword>
<evidence type="ECO:0000313" key="6">
    <source>
        <dbReference type="EMBL" id="MBB6479138.1"/>
    </source>
</evidence>
<dbReference type="RefSeq" id="WP_184744473.1">
    <property type="nucleotide sequence ID" value="NZ_JACHGJ010000001.1"/>
</dbReference>
<keyword evidence="3" id="KW-0805">Transcription regulation</keyword>
<dbReference type="GO" id="GO:0043565">
    <property type="term" value="F:sequence-specific DNA binding"/>
    <property type="evidence" value="ECO:0007669"/>
    <property type="project" value="InterPro"/>
</dbReference>